<reference evidence="3 4" key="1">
    <citation type="submission" date="2019-02" db="EMBL/GenBank/DDBJ databases">
        <title>Genome sequencing of the rare red list fungi Dentipellis fragilis.</title>
        <authorList>
            <person name="Buettner E."/>
            <person name="Kellner H."/>
        </authorList>
    </citation>
    <scope>NUCLEOTIDE SEQUENCE [LARGE SCALE GENOMIC DNA]</scope>
    <source>
        <strain evidence="3 4">DSM 105465</strain>
    </source>
</reference>
<feature type="transmembrane region" description="Helical" evidence="2">
    <location>
        <begin position="78"/>
        <end position="103"/>
    </location>
</feature>
<keyword evidence="2" id="KW-0812">Transmembrane</keyword>
<keyword evidence="2" id="KW-1133">Transmembrane helix</keyword>
<dbReference type="EMBL" id="SEOQ01000142">
    <property type="protein sequence ID" value="TFY69236.1"/>
    <property type="molecule type" value="Genomic_DNA"/>
</dbReference>
<organism evidence="3 4">
    <name type="scientific">Dentipellis fragilis</name>
    <dbReference type="NCBI Taxonomy" id="205917"/>
    <lineage>
        <taxon>Eukaryota</taxon>
        <taxon>Fungi</taxon>
        <taxon>Dikarya</taxon>
        <taxon>Basidiomycota</taxon>
        <taxon>Agaricomycotina</taxon>
        <taxon>Agaricomycetes</taxon>
        <taxon>Russulales</taxon>
        <taxon>Hericiaceae</taxon>
        <taxon>Dentipellis</taxon>
    </lineage>
</organism>
<feature type="compositionally biased region" description="Low complexity" evidence="1">
    <location>
        <begin position="225"/>
        <end position="236"/>
    </location>
</feature>
<comment type="caution">
    <text evidence="3">The sequence shown here is derived from an EMBL/GenBank/DDBJ whole genome shotgun (WGS) entry which is preliminary data.</text>
</comment>
<accession>A0A4Y9Z311</accession>
<evidence type="ECO:0008006" key="5">
    <source>
        <dbReference type="Google" id="ProtNLM"/>
    </source>
</evidence>
<keyword evidence="4" id="KW-1185">Reference proteome</keyword>
<evidence type="ECO:0000313" key="3">
    <source>
        <dbReference type="EMBL" id="TFY69236.1"/>
    </source>
</evidence>
<keyword evidence="2" id="KW-0472">Membrane</keyword>
<sequence>MSLSLSHYPPTLSRVLYPQRTHKDDLHAKQRRAQALLEAYPAREMPLGLTKKEEKILRSVKRRAHYLDKGFNLCGLRFGWSFIIGIVPGAGDAADAALSYLLVIRKAKQADLPPWLIQRMLLNLALATSVGLVPIVGDILLAVYRANSRNAALLEEYLRVRASEEARPIDAHGSAVVAEKGASPGAAAPGPSSYRPPVDAKHSAGAGDEMLTTSPRPAADEHKTSSGSDPARSSSRGSKRSWRSGWRRSSKEKEPLPAEPIQRDSRFVEEDMGRSPKMA</sequence>
<dbReference type="InterPro" id="IPR025187">
    <property type="entry name" value="DUF4112"/>
</dbReference>
<feature type="compositionally biased region" description="Basic and acidic residues" evidence="1">
    <location>
        <begin position="249"/>
        <end position="279"/>
    </location>
</feature>
<feature type="region of interest" description="Disordered" evidence="1">
    <location>
        <begin position="178"/>
        <end position="279"/>
    </location>
</feature>
<dbReference type="Pfam" id="PF13430">
    <property type="entry name" value="DUF4112"/>
    <property type="match status" value="1"/>
</dbReference>
<evidence type="ECO:0000313" key="4">
    <source>
        <dbReference type="Proteomes" id="UP000298327"/>
    </source>
</evidence>
<dbReference type="AlphaFoldDB" id="A0A4Y9Z311"/>
<dbReference type="Proteomes" id="UP000298327">
    <property type="component" value="Unassembled WGS sequence"/>
</dbReference>
<evidence type="ECO:0000256" key="1">
    <source>
        <dbReference type="SAM" id="MobiDB-lite"/>
    </source>
</evidence>
<feature type="compositionally biased region" description="Basic residues" evidence="1">
    <location>
        <begin position="237"/>
        <end position="248"/>
    </location>
</feature>
<name>A0A4Y9Z311_9AGAM</name>
<dbReference type="STRING" id="205917.A0A4Y9Z311"/>
<dbReference type="PANTHER" id="PTHR35519">
    <property type="entry name" value="MEMBRANE PROTEINS"/>
    <property type="match status" value="1"/>
</dbReference>
<proteinExistence type="predicted"/>
<feature type="transmembrane region" description="Helical" evidence="2">
    <location>
        <begin position="124"/>
        <end position="144"/>
    </location>
</feature>
<evidence type="ECO:0000256" key="2">
    <source>
        <dbReference type="SAM" id="Phobius"/>
    </source>
</evidence>
<dbReference type="PANTHER" id="PTHR35519:SF2">
    <property type="entry name" value="PH DOMAIN PROTEIN"/>
    <property type="match status" value="1"/>
</dbReference>
<protein>
    <recommendedName>
        <fullName evidence="5">DUF4112 domain-containing protein</fullName>
    </recommendedName>
</protein>
<dbReference type="OrthoDB" id="2103474at2759"/>
<feature type="compositionally biased region" description="Low complexity" evidence="1">
    <location>
        <begin position="181"/>
        <end position="193"/>
    </location>
</feature>
<gene>
    <name evidence="3" type="ORF">EVG20_g3231</name>
</gene>